<dbReference type="GO" id="GO:0005385">
    <property type="term" value="F:zinc ion transmembrane transporter activity"/>
    <property type="evidence" value="ECO:0007669"/>
    <property type="project" value="TreeGrafter"/>
</dbReference>
<keyword evidence="3" id="KW-0813">Transport</keyword>
<feature type="transmembrane region" description="Helical" evidence="6">
    <location>
        <begin position="150"/>
        <end position="171"/>
    </location>
</feature>
<keyword evidence="2 6" id="KW-0812">Transmembrane</keyword>
<dbReference type="PANTHER" id="PTHR11562:SF17">
    <property type="entry name" value="RE54080P-RELATED"/>
    <property type="match status" value="1"/>
</dbReference>
<proteinExistence type="predicted"/>
<evidence type="ECO:0000259" key="7">
    <source>
        <dbReference type="Pfam" id="PF01545"/>
    </source>
</evidence>
<dbReference type="Proteomes" id="UP000295536">
    <property type="component" value="Unassembled WGS sequence"/>
</dbReference>
<feature type="domain" description="Cation efflux protein transmembrane" evidence="7">
    <location>
        <begin position="91"/>
        <end position="261"/>
    </location>
</feature>
<dbReference type="InterPro" id="IPR050681">
    <property type="entry name" value="CDF/SLC30A"/>
</dbReference>
<dbReference type="InterPro" id="IPR036163">
    <property type="entry name" value="HMA_dom_sf"/>
</dbReference>
<evidence type="ECO:0000313" key="8">
    <source>
        <dbReference type="EMBL" id="TCS93998.1"/>
    </source>
</evidence>
<keyword evidence="5 6" id="KW-0472">Membrane</keyword>
<keyword evidence="3" id="KW-0862">Zinc</keyword>
<dbReference type="SUPFAM" id="SSF55008">
    <property type="entry name" value="HMA, heavy metal-associated domain"/>
    <property type="match status" value="1"/>
</dbReference>
<comment type="subcellular location">
    <subcellularLocation>
        <location evidence="1">Membrane</location>
        <topology evidence="1">Multi-pass membrane protein</topology>
    </subcellularLocation>
</comment>
<accession>A0A4R3L4T7</accession>
<feature type="transmembrane region" description="Helical" evidence="6">
    <location>
        <begin position="243"/>
        <end position="261"/>
    </location>
</feature>
<reference evidence="8 10" key="1">
    <citation type="submission" date="2019-03" db="EMBL/GenBank/DDBJ databases">
        <title>Genomic Encyclopedia of Type Strains, Phase IV (KMG-IV): sequencing the most valuable type-strain genomes for metagenomic binning, comparative biology and taxonomic classification.</title>
        <authorList>
            <person name="Goeker M."/>
        </authorList>
    </citation>
    <scope>NUCLEOTIDE SEQUENCE [LARGE SCALE GENOMIC DNA]</scope>
    <source>
        <strain evidence="8 10">DSM 12034</strain>
    </source>
</reference>
<keyword evidence="3" id="KW-0864">Zinc transport</keyword>
<reference evidence="9 11" key="2">
    <citation type="submission" date="2019-07" db="EMBL/GenBank/DDBJ databases">
        <title>Tepidimonas ignava SPS-1037 draft genome.</title>
        <authorList>
            <person name="Da Costa M.S."/>
            <person name="Froufe H.J.C."/>
            <person name="Egas C."/>
            <person name="Albuquerque L."/>
        </authorList>
    </citation>
    <scope>NUCLEOTIDE SEQUENCE [LARGE SCALE GENOMIC DNA]</scope>
    <source>
        <strain evidence="9 11">SPS-1037</strain>
    </source>
</reference>
<gene>
    <name evidence="9" type="primary">zitB</name>
    <name evidence="8" type="ORF">EDC36_1212</name>
    <name evidence="9" type="ORF">Tigna_02448</name>
</gene>
<evidence type="ECO:0000256" key="6">
    <source>
        <dbReference type="SAM" id="Phobius"/>
    </source>
</evidence>
<name>A0A4R3L4T7_9BURK</name>
<evidence type="ECO:0000256" key="2">
    <source>
        <dbReference type="ARBA" id="ARBA00022692"/>
    </source>
</evidence>
<evidence type="ECO:0000313" key="11">
    <source>
        <dbReference type="Proteomes" id="UP000315577"/>
    </source>
</evidence>
<evidence type="ECO:0000313" key="10">
    <source>
        <dbReference type="Proteomes" id="UP000295536"/>
    </source>
</evidence>
<keyword evidence="3" id="KW-0406">Ion transport</keyword>
<evidence type="ECO:0000256" key="4">
    <source>
        <dbReference type="ARBA" id="ARBA00022989"/>
    </source>
</evidence>
<feature type="transmembrane region" description="Helical" evidence="6">
    <location>
        <begin position="177"/>
        <end position="199"/>
    </location>
</feature>
<dbReference type="Pfam" id="PF01545">
    <property type="entry name" value="Cation_efflux"/>
    <property type="match status" value="1"/>
</dbReference>
<keyword evidence="11" id="KW-1185">Reference proteome</keyword>
<dbReference type="AlphaFoldDB" id="A0A4R3L4T7"/>
<evidence type="ECO:0000256" key="3">
    <source>
        <dbReference type="ARBA" id="ARBA00022906"/>
    </source>
</evidence>
<dbReference type="InterPro" id="IPR027469">
    <property type="entry name" value="Cation_efflux_TMD_sf"/>
</dbReference>
<feature type="transmembrane region" description="Helical" evidence="6">
    <location>
        <begin position="116"/>
        <end position="138"/>
    </location>
</feature>
<feature type="transmembrane region" description="Helical" evidence="6">
    <location>
        <begin position="220"/>
        <end position="237"/>
    </location>
</feature>
<dbReference type="PANTHER" id="PTHR11562">
    <property type="entry name" value="CATION EFFLUX PROTEIN/ ZINC TRANSPORTER"/>
    <property type="match status" value="1"/>
</dbReference>
<protein>
    <submittedName>
        <fullName evidence="8">Cation efflux family protein</fullName>
    </submittedName>
    <submittedName>
        <fullName evidence="9">Zinc transporter ZitB</fullName>
    </submittedName>
</protein>
<dbReference type="GO" id="GO:0046872">
    <property type="term" value="F:metal ion binding"/>
    <property type="evidence" value="ECO:0007669"/>
    <property type="project" value="InterPro"/>
</dbReference>
<dbReference type="InterPro" id="IPR058533">
    <property type="entry name" value="Cation_efflux_TM"/>
</dbReference>
<dbReference type="EMBL" id="VJNC01000022">
    <property type="protein sequence ID" value="TSE18738.1"/>
    <property type="molecule type" value="Genomic_DNA"/>
</dbReference>
<dbReference type="SUPFAM" id="SSF161111">
    <property type="entry name" value="Cation efflux protein transmembrane domain-like"/>
    <property type="match status" value="1"/>
</dbReference>
<organism evidence="8 10">
    <name type="scientific">Tepidimonas ignava</name>
    <dbReference type="NCBI Taxonomy" id="114249"/>
    <lineage>
        <taxon>Bacteria</taxon>
        <taxon>Pseudomonadati</taxon>
        <taxon>Pseudomonadota</taxon>
        <taxon>Betaproteobacteria</taxon>
        <taxon>Burkholderiales</taxon>
        <taxon>Tepidimonas</taxon>
    </lineage>
</organism>
<evidence type="ECO:0000256" key="5">
    <source>
        <dbReference type="ARBA" id="ARBA00023136"/>
    </source>
</evidence>
<dbReference type="Proteomes" id="UP000315577">
    <property type="component" value="Unassembled WGS sequence"/>
</dbReference>
<dbReference type="GO" id="GO:0005886">
    <property type="term" value="C:plasma membrane"/>
    <property type="evidence" value="ECO:0007669"/>
    <property type="project" value="TreeGrafter"/>
</dbReference>
<sequence>MWNRSVFSVPKMDCPSEENLIRMALRDLPDVVLAFDLAQRRLTVQHPGPAEAVLARLERLNLGARLAHTEPVAQPSAPPASTDATESRVLWTLLAINGAMFLLEIGVGIVAQSTGLLADAMDMFADAAVYGVALFAVGRSAARKVQAAHLAGWLQLTLALLALAEVGRRWVQGSEPVSALMMGVGVVALVANVACLWLAARHRGLGAHMKASYIFSANDVLANLGVIVAGLLVAWTGSRVPDLVIGGVIGLVVLDGARRILALR</sequence>
<evidence type="ECO:0000313" key="9">
    <source>
        <dbReference type="EMBL" id="TSE18738.1"/>
    </source>
</evidence>
<dbReference type="Gene3D" id="1.20.1510.10">
    <property type="entry name" value="Cation efflux protein transmembrane domain"/>
    <property type="match status" value="1"/>
</dbReference>
<feature type="transmembrane region" description="Helical" evidence="6">
    <location>
        <begin position="89"/>
        <end position="110"/>
    </location>
</feature>
<evidence type="ECO:0000256" key="1">
    <source>
        <dbReference type="ARBA" id="ARBA00004141"/>
    </source>
</evidence>
<keyword evidence="4 6" id="KW-1133">Transmembrane helix</keyword>
<dbReference type="EMBL" id="SMAH01000021">
    <property type="protein sequence ID" value="TCS93998.1"/>
    <property type="molecule type" value="Genomic_DNA"/>
</dbReference>
<comment type="caution">
    <text evidence="8">The sequence shown here is derived from an EMBL/GenBank/DDBJ whole genome shotgun (WGS) entry which is preliminary data.</text>
</comment>